<evidence type="ECO:0000259" key="5">
    <source>
        <dbReference type="PROSITE" id="PS50977"/>
    </source>
</evidence>
<dbReference type="AlphaFoldDB" id="A0A840BVG1"/>
<dbReference type="InterPro" id="IPR023772">
    <property type="entry name" value="DNA-bd_HTH_TetR-type_CS"/>
</dbReference>
<evidence type="ECO:0000256" key="2">
    <source>
        <dbReference type="ARBA" id="ARBA00023125"/>
    </source>
</evidence>
<dbReference type="InterPro" id="IPR001647">
    <property type="entry name" value="HTH_TetR"/>
</dbReference>
<evidence type="ECO:0000256" key="3">
    <source>
        <dbReference type="ARBA" id="ARBA00023163"/>
    </source>
</evidence>
<evidence type="ECO:0000256" key="1">
    <source>
        <dbReference type="ARBA" id="ARBA00023015"/>
    </source>
</evidence>
<reference evidence="6 7" key="1">
    <citation type="submission" date="2020-08" db="EMBL/GenBank/DDBJ databases">
        <title>Genomic Encyclopedia of Type Strains, Phase IV (KMG-IV): sequencing the most valuable type-strain genomes for metagenomic binning, comparative biology and taxonomic classification.</title>
        <authorList>
            <person name="Goeker M."/>
        </authorList>
    </citation>
    <scope>NUCLEOTIDE SEQUENCE [LARGE SCALE GENOMIC DNA]</scope>
    <source>
        <strain evidence="6 7">DSM 103737</strain>
    </source>
</reference>
<dbReference type="PANTHER" id="PTHR47506">
    <property type="entry name" value="TRANSCRIPTIONAL REGULATORY PROTEIN"/>
    <property type="match status" value="1"/>
</dbReference>
<evidence type="ECO:0000313" key="6">
    <source>
        <dbReference type="EMBL" id="MBB4017461.1"/>
    </source>
</evidence>
<dbReference type="SUPFAM" id="SSF48498">
    <property type="entry name" value="Tetracyclin repressor-like, C-terminal domain"/>
    <property type="match status" value="1"/>
</dbReference>
<dbReference type="PANTHER" id="PTHR47506:SF10">
    <property type="entry name" value="TRANSCRIPTIONAL REGULATORY PROTEIN"/>
    <property type="match status" value="1"/>
</dbReference>
<evidence type="ECO:0000313" key="7">
    <source>
        <dbReference type="Proteomes" id="UP000577362"/>
    </source>
</evidence>
<dbReference type="PROSITE" id="PS01081">
    <property type="entry name" value="HTH_TETR_1"/>
    <property type="match status" value="1"/>
</dbReference>
<dbReference type="Pfam" id="PF00440">
    <property type="entry name" value="TetR_N"/>
    <property type="match status" value="1"/>
</dbReference>
<dbReference type="Gene3D" id="1.10.357.10">
    <property type="entry name" value="Tetracycline Repressor, domain 2"/>
    <property type="match status" value="1"/>
</dbReference>
<comment type="caution">
    <text evidence="6">The sequence shown here is derived from an EMBL/GenBank/DDBJ whole genome shotgun (WGS) entry which is preliminary data.</text>
</comment>
<name>A0A840BVG1_9HYPH</name>
<dbReference type="EMBL" id="JACIEN010000002">
    <property type="protein sequence ID" value="MBB4017461.1"/>
    <property type="molecule type" value="Genomic_DNA"/>
</dbReference>
<dbReference type="RefSeq" id="WP_246373001.1">
    <property type="nucleotide sequence ID" value="NZ_JACIEN010000002.1"/>
</dbReference>
<sequence length="201" mass="22061">MSRQTNARPGRPRAFDQDKVLNDAITMFSRKGYSASSVADISQALKLTIGSIYKAFGDKRGLFTAALQRYVEQRYERTSAALRAAPNGRERVRGFLLEYADLSHGEAGRTGCLVVATAVEFGACDPELAQNVALLLEAREKSLRRFIEEGQTDGSIGRQIDAQTAARALLCMAQGMRVLGKTGRTRAEMIEVAEQAMRILD</sequence>
<organism evidence="6 7">
    <name type="scientific">Chelatococcus caeni</name>
    <dbReference type="NCBI Taxonomy" id="1348468"/>
    <lineage>
        <taxon>Bacteria</taxon>
        <taxon>Pseudomonadati</taxon>
        <taxon>Pseudomonadota</taxon>
        <taxon>Alphaproteobacteria</taxon>
        <taxon>Hyphomicrobiales</taxon>
        <taxon>Chelatococcaceae</taxon>
        <taxon>Chelatococcus</taxon>
    </lineage>
</organism>
<dbReference type="Proteomes" id="UP000577362">
    <property type="component" value="Unassembled WGS sequence"/>
</dbReference>
<feature type="domain" description="HTH tetR-type" evidence="5">
    <location>
        <begin position="14"/>
        <end position="74"/>
    </location>
</feature>
<dbReference type="GO" id="GO:0003677">
    <property type="term" value="F:DNA binding"/>
    <property type="evidence" value="ECO:0007669"/>
    <property type="project" value="UniProtKB-UniRule"/>
</dbReference>
<dbReference type="InterPro" id="IPR009057">
    <property type="entry name" value="Homeodomain-like_sf"/>
</dbReference>
<keyword evidence="7" id="KW-1185">Reference proteome</keyword>
<feature type="DNA-binding region" description="H-T-H motif" evidence="4">
    <location>
        <begin position="37"/>
        <end position="56"/>
    </location>
</feature>
<dbReference type="InterPro" id="IPR011075">
    <property type="entry name" value="TetR_C"/>
</dbReference>
<evidence type="ECO:0000256" key="4">
    <source>
        <dbReference type="PROSITE-ProRule" id="PRU00335"/>
    </source>
</evidence>
<dbReference type="PROSITE" id="PS50977">
    <property type="entry name" value="HTH_TETR_2"/>
    <property type="match status" value="1"/>
</dbReference>
<gene>
    <name evidence="6" type="ORF">GGR16_002490</name>
</gene>
<keyword evidence="1" id="KW-0805">Transcription regulation</keyword>
<dbReference type="Pfam" id="PF16925">
    <property type="entry name" value="TetR_C_13"/>
    <property type="match status" value="1"/>
</dbReference>
<keyword evidence="3" id="KW-0804">Transcription</keyword>
<accession>A0A840BVG1</accession>
<proteinExistence type="predicted"/>
<keyword evidence="2 4" id="KW-0238">DNA-binding</keyword>
<protein>
    <submittedName>
        <fullName evidence="6">AcrR family transcriptional regulator</fullName>
    </submittedName>
</protein>
<dbReference type="SUPFAM" id="SSF46689">
    <property type="entry name" value="Homeodomain-like"/>
    <property type="match status" value="1"/>
</dbReference>
<dbReference type="Gene3D" id="1.10.10.60">
    <property type="entry name" value="Homeodomain-like"/>
    <property type="match status" value="1"/>
</dbReference>
<dbReference type="InterPro" id="IPR036271">
    <property type="entry name" value="Tet_transcr_reg_TetR-rel_C_sf"/>
</dbReference>